<feature type="signal peptide" evidence="1">
    <location>
        <begin position="1"/>
        <end position="16"/>
    </location>
</feature>
<reference evidence="2 3" key="1">
    <citation type="submission" date="2017-05" db="EMBL/GenBank/DDBJ databases">
        <title>Complete and WGS of Bordetella genogroups.</title>
        <authorList>
            <person name="Spilker T."/>
            <person name="LiPuma J."/>
        </authorList>
    </citation>
    <scope>NUCLEOTIDE SEQUENCE [LARGE SCALE GENOMIC DNA]</scope>
    <source>
        <strain evidence="2 3">AU9919</strain>
    </source>
</reference>
<name>A0A261U5S6_9BORD</name>
<evidence type="ECO:0000313" key="2">
    <source>
        <dbReference type="EMBL" id="OZI56762.1"/>
    </source>
</evidence>
<protein>
    <recommendedName>
        <fullName evidence="4">Lipoprotein</fullName>
    </recommendedName>
</protein>
<accession>A0A261U5S6</accession>
<keyword evidence="1" id="KW-0732">Signal</keyword>
<proteinExistence type="predicted"/>
<feature type="chain" id="PRO_5012650212" description="Lipoprotein" evidence="1">
    <location>
        <begin position="17"/>
        <end position="133"/>
    </location>
</feature>
<comment type="caution">
    <text evidence="2">The sequence shown here is derived from an EMBL/GenBank/DDBJ whole genome shotgun (WGS) entry which is preliminary data.</text>
</comment>
<dbReference type="AlphaFoldDB" id="A0A261U5S6"/>
<dbReference type="EMBL" id="NEVQ01000013">
    <property type="protein sequence ID" value="OZI56762.1"/>
    <property type="molecule type" value="Genomic_DNA"/>
</dbReference>
<evidence type="ECO:0008006" key="4">
    <source>
        <dbReference type="Google" id="ProtNLM"/>
    </source>
</evidence>
<dbReference type="NCBIfam" id="NF045606">
    <property type="entry name" value="lipo_J517_1871"/>
    <property type="match status" value="1"/>
</dbReference>
<keyword evidence="3" id="KW-1185">Reference proteome</keyword>
<gene>
    <name evidence="2" type="ORF">CAL20_15290</name>
</gene>
<dbReference type="RefSeq" id="WP_094838276.1">
    <property type="nucleotide sequence ID" value="NZ_NEVQ01000013.1"/>
</dbReference>
<organism evidence="2 3">
    <name type="scientific">Bordetella genomosp. 4</name>
    <dbReference type="NCBI Taxonomy" id="463044"/>
    <lineage>
        <taxon>Bacteria</taxon>
        <taxon>Pseudomonadati</taxon>
        <taxon>Pseudomonadota</taxon>
        <taxon>Betaproteobacteria</taxon>
        <taxon>Burkholderiales</taxon>
        <taxon>Alcaligenaceae</taxon>
        <taxon>Bordetella</taxon>
    </lineage>
</organism>
<evidence type="ECO:0000256" key="1">
    <source>
        <dbReference type="SAM" id="SignalP"/>
    </source>
</evidence>
<evidence type="ECO:0000313" key="3">
    <source>
        <dbReference type="Proteomes" id="UP000216885"/>
    </source>
</evidence>
<dbReference type="InterPro" id="IPR054659">
    <property type="entry name" value="J517_1871_lipoprot"/>
</dbReference>
<dbReference type="Proteomes" id="UP000216885">
    <property type="component" value="Unassembled WGS sequence"/>
</dbReference>
<sequence length="133" mass="14748">MRLFYLLLLSPLSACVAPYEAMKNNQYSQIDPSSPPQEIVGTWTGTSGPYLMTIRVDQDGRGLYCSSWHTNESINNLKYSGGRLYFPDGMTMTAATEGGQLIASYDQKGVPPVRLSRDGNLVEASPYCKEKLR</sequence>